<reference evidence="1" key="2">
    <citation type="submission" date="2023-01" db="EMBL/GenBank/DDBJ databases">
        <title>Draft genome sequence of Litoribrevibacter albus strain NBRC 110071.</title>
        <authorList>
            <person name="Sun Q."/>
            <person name="Mori K."/>
        </authorList>
    </citation>
    <scope>NUCLEOTIDE SEQUENCE</scope>
    <source>
        <strain evidence="1">NBRC 110071</strain>
    </source>
</reference>
<accession>A0AA37W7U8</accession>
<evidence type="ECO:0000313" key="2">
    <source>
        <dbReference type="Proteomes" id="UP001161389"/>
    </source>
</evidence>
<name>A0AA37W7U8_9GAMM</name>
<sequence length="76" mass="8666">MSNDTFSYHPINYRKIVTNKQVISDRRGKKQGRLNPTHWGGISRELKALFSGHKKTGEIPGLFNFEYVELITVSSA</sequence>
<evidence type="ECO:0000313" key="1">
    <source>
        <dbReference type="EMBL" id="GLQ32922.1"/>
    </source>
</evidence>
<gene>
    <name evidence="1" type="ORF">GCM10007876_34010</name>
</gene>
<dbReference type="Proteomes" id="UP001161389">
    <property type="component" value="Unassembled WGS sequence"/>
</dbReference>
<comment type="caution">
    <text evidence="1">The sequence shown here is derived from an EMBL/GenBank/DDBJ whole genome shotgun (WGS) entry which is preliminary data.</text>
</comment>
<dbReference type="EMBL" id="BSNM01000016">
    <property type="protein sequence ID" value="GLQ32922.1"/>
    <property type="molecule type" value="Genomic_DNA"/>
</dbReference>
<organism evidence="1 2">
    <name type="scientific">Litoribrevibacter albus</name>
    <dbReference type="NCBI Taxonomy" id="1473156"/>
    <lineage>
        <taxon>Bacteria</taxon>
        <taxon>Pseudomonadati</taxon>
        <taxon>Pseudomonadota</taxon>
        <taxon>Gammaproteobacteria</taxon>
        <taxon>Oceanospirillales</taxon>
        <taxon>Oceanospirillaceae</taxon>
        <taxon>Litoribrevibacter</taxon>
    </lineage>
</organism>
<keyword evidence="2" id="KW-1185">Reference proteome</keyword>
<protein>
    <submittedName>
        <fullName evidence="1">Uncharacterized protein</fullName>
    </submittedName>
</protein>
<proteinExistence type="predicted"/>
<dbReference type="AlphaFoldDB" id="A0AA37W7U8"/>
<reference evidence="1" key="1">
    <citation type="journal article" date="2014" name="Int. J. Syst. Evol. Microbiol.">
        <title>Complete genome sequence of Corynebacterium casei LMG S-19264T (=DSM 44701T), isolated from a smear-ripened cheese.</title>
        <authorList>
            <consortium name="US DOE Joint Genome Institute (JGI-PGF)"/>
            <person name="Walter F."/>
            <person name="Albersmeier A."/>
            <person name="Kalinowski J."/>
            <person name="Ruckert C."/>
        </authorList>
    </citation>
    <scope>NUCLEOTIDE SEQUENCE</scope>
    <source>
        <strain evidence="1">NBRC 110071</strain>
    </source>
</reference>